<feature type="transmembrane region" description="Helical" evidence="1">
    <location>
        <begin position="12"/>
        <end position="28"/>
    </location>
</feature>
<evidence type="ECO:0000313" key="3">
    <source>
        <dbReference type="Proteomes" id="UP000001072"/>
    </source>
</evidence>
<keyword evidence="1" id="KW-1133">Transmembrane helix</keyword>
<keyword evidence="3" id="KW-1185">Reference proteome</keyword>
<dbReference type="GeneID" id="18924423"/>
<protein>
    <submittedName>
        <fullName evidence="2">Uncharacterized protein</fullName>
    </submittedName>
</protein>
<dbReference type="VEuPathDB" id="FungiDB:MELLADRAFT_111563"/>
<dbReference type="RefSeq" id="XP_007415961.1">
    <property type="nucleotide sequence ID" value="XM_007415899.1"/>
</dbReference>
<organism evidence="3">
    <name type="scientific">Melampsora larici-populina (strain 98AG31 / pathotype 3-4-7)</name>
    <name type="common">Poplar leaf rust fungus</name>
    <dbReference type="NCBI Taxonomy" id="747676"/>
    <lineage>
        <taxon>Eukaryota</taxon>
        <taxon>Fungi</taxon>
        <taxon>Dikarya</taxon>
        <taxon>Basidiomycota</taxon>
        <taxon>Pucciniomycotina</taxon>
        <taxon>Pucciniomycetes</taxon>
        <taxon>Pucciniales</taxon>
        <taxon>Melampsoraceae</taxon>
        <taxon>Melampsora</taxon>
    </lineage>
</organism>
<reference evidence="3" key="1">
    <citation type="journal article" date="2011" name="Proc. Natl. Acad. Sci. U.S.A.">
        <title>Obligate biotrophy features unraveled by the genomic analysis of rust fungi.</title>
        <authorList>
            <person name="Duplessis S."/>
            <person name="Cuomo C.A."/>
            <person name="Lin Y.-C."/>
            <person name="Aerts A."/>
            <person name="Tisserant E."/>
            <person name="Veneault-Fourrey C."/>
            <person name="Joly D.L."/>
            <person name="Hacquard S."/>
            <person name="Amselem J."/>
            <person name="Cantarel B.L."/>
            <person name="Chiu R."/>
            <person name="Coutinho P.M."/>
            <person name="Feau N."/>
            <person name="Field M."/>
            <person name="Frey P."/>
            <person name="Gelhaye E."/>
            <person name="Goldberg J."/>
            <person name="Grabherr M.G."/>
            <person name="Kodira C.D."/>
            <person name="Kohler A."/>
            <person name="Kuees U."/>
            <person name="Lindquist E.A."/>
            <person name="Lucas S.M."/>
            <person name="Mago R."/>
            <person name="Mauceli E."/>
            <person name="Morin E."/>
            <person name="Murat C."/>
            <person name="Pangilinan J.L."/>
            <person name="Park R."/>
            <person name="Pearson M."/>
            <person name="Quesneville H."/>
            <person name="Rouhier N."/>
            <person name="Sakthikumar S."/>
            <person name="Salamov A.A."/>
            <person name="Schmutz J."/>
            <person name="Selles B."/>
            <person name="Shapiro H."/>
            <person name="Tanguay P."/>
            <person name="Tuskan G.A."/>
            <person name="Henrissat B."/>
            <person name="Van de Peer Y."/>
            <person name="Rouze P."/>
            <person name="Ellis J.G."/>
            <person name="Dodds P.N."/>
            <person name="Schein J.E."/>
            <person name="Zhong S."/>
            <person name="Hamelin R.C."/>
            <person name="Grigoriev I.V."/>
            <person name="Szabo L.J."/>
            <person name="Martin F."/>
        </authorList>
    </citation>
    <scope>NUCLEOTIDE SEQUENCE [LARGE SCALE GENOMIC DNA]</scope>
    <source>
        <strain evidence="3">98AG31 / pathotype 3-4-7</strain>
    </source>
</reference>
<proteinExistence type="predicted"/>
<dbReference type="EMBL" id="GL883144">
    <property type="protein sequence ID" value="EGG00690.1"/>
    <property type="molecule type" value="Genomic_DNA"/>
</dbReference>
<dbReference type="AlphaFoldDB" id="F4S3L5"/>
<dbReference type="KEGG" id="mlr:MELLADRAFT_111563"/>
<gene>
    <name evidence="2" type="ORF">MELLADRAFT_111563</name>
</gene>
<accession>F4S3L5</accession>
<keyword evidence="1" id="KW-0472">Membrane</keyword>
<keyword evidence="1" id="KW-0812">Transmembrane</keyword>
<dbReference type="HOGENOM" id="CLU_530044_0_0_1"/>
<dbReference type="InParanoid" id="F4S3L5"/>
<evidence type="ECO:0000256" key="1">
    <source>
        <dbReference type="SAM" id="Phobius"/>
    </source>
</evidence>
<dbReference type="Proteomes" id="UP000001072">
    <property type="component" value="Unassembled WGS sequence"/>
</dbReference>
<dbReference type="OrthoDB" id="3338772at2759"/>
<evidence type="ECO:0000313" key="2">
    <source>
        <dbReference type="EMBL" id="EGG00690.1"/>
    </source>
</evidence>
<name>F4S3L5_MELLP</name>
<dbReference type="eggNOG" id="ENOG502SPE3">
    <property type="taxonomic scope" value="Eukaryota"/>
</dbReference>
<sequence length="514" mass="59775">MALSPRHSRPLLILSCITISSLFFYYFPTFRSTDPINTVEEKINSQPSDGFLQQQTNDHQLKLNPISLQHQNTSLIEEDQNSTKWYQNPSFFSDRLIYSPTVLVKPTKILFFADLEDFTLDSYVRTDTFFYETYEAAQKHPSIIAKFWGPGYSDYDPNEDWNQNINKRFGCGYFQIVFTHYGLIKIWDELLTTKPLECNTLLIVKGGDCNFGQCVKDSYLLNGNITLVRYANELVEMYSYLNILKAKNRKYDYLSDDELSQKFQFQLFGHVPDTANEWDFYPLDDWESKIYDAVLFGKINSYYPLRTTVAKAIQASQTFIVNSIKLPELDPNWKDLKPPKKLNWLDPSHDLQRKILQDFSKNMRQSKICVFDGSIEGKFIRKFSQAMLSGCVIASDLPNDHDTILKNNIIELKLNSTIEEINKAIKAALLDETELKRKASVLLRYARQHLTSTRELDLMIESADRYRNGERGYWFPTAFSAFCRRYNVEDPGIVPECFFIGKRCWTGFRLGSGF</sequence>